<keyword evidence="3 6" id="KW-0808">Transferase</keyword>
<dbReference type="NCBIfam" id="TIGR00212">
    <property type="entry name" value="hemC"/>
    <property type="match status" value="1"/>
</dbReference>
<evidence type="ECO:0000313" key="9">
    <source>
        <dbReference type="Proteomes" id="UP001500618"/>
    </source>
</evidence>
<comment type="cofactor">
    <cofactor evidence="6">
        <name>dipyrromethane</name>
        <dbReference type="ChEBI" id="CHEBI:60342"/>
    </cofactor>
    <text evidence="6">Binds 1 dipyrromethane group covalently.</text>
</comment>
<name>A0ABN2FR25_9ACTN</name>
<comment type="catalytic activity">
    <reaction evidence="5 6">
        <text>4 porphobilinogen + H2O = hydroxymethylbilane + 4 NH4(+)</text>
        <dbReference type="Rhea" id="RHEA:13185"/>
        <dbReference type="ChEBI" id="CHEBI:15377"/>
        <dbReference type="ChEBI" id="CHEBI:28938"/>
        <dbReference type="ChEBI" id="CHEBI:57845"/>
        <dbReference type="ChEBI" id="CHEBI:58126"/>
        <dbReference type="EC" id="2.5.1.61"/>
    </reaction>
</comment>
<evidence type="ECO:0000259" key="7">
    <source>
        <dbReference type="Pfam" id="PF01379"/>
    </source>
</evidence>
<proteinExistence type="inferred from homology"/>
<reference evidence="8 9" key="1">
    <citation type="journal article" date="2019" name="Int. J. Syst. Evol. Microbiol.">
        <title>The Global Catalogue of Microorganisms (GCM) 10K type strain sequencing project: providing services to taxonomists for standard genome sequencing and annotation.</title>
        <authorList>
            <consortium name="The Broad Institute Genomics Platform"/>
            <consortium name="The Broad Institute Genome Sequencing Center for Infectious Disease"/>
            <person name="Wu L."/>
            <person name="Ma J."/>
        </authorList>
    </citation>
    <scope>NUCLEOTIDE SEQUENCE [LARGE SCALE GENOMIC DNA]</scope>
    <source>
        <strain evidence="8 9">JCM 14718</strain>
    </source>
</reference>
<keyword evidence="9" id="KW-1185">Reference proteome</keyword>
<dbReference type="InterPro" id="IPR000860">
    <property type="entry name" value="HemC"/>
</dbReference>
<dbReference type="PRINTS" id="PR00151">
    <property type="entry name" value="PORPHBDMNASE"/>
</dbReference>
<dbReference type="SUPFAM" id="SSF54782">
    <property type="entry name" value="Porphobilinogen deaminase (hydroxymethylbilane synthase), C-terminal domain"/>
    <property type="match status" value="1"/>
</dbReference>
<dbReference type="PANTHER" id="PTHR11557:SF0">
    <property type="entry name" value="PORPHOBILINOGEN DEAMINASE"/>
    <property type="match status" value="1"/>
</dbReference>
<comment type="function">
    <text evidence="1 6">Tetrapolymerization of the monopyrrole PBG into the hydroxymethylbilane pre-uroporphyrinogen in several discrete steps.</text>
</comment>
<dbReference type="InterPro" id="IPR036803">
    <property type="entry name" value="Porphobilinogen_deaminase_C_sf"/>
</dbReference>
<dbReference type="PANTHER" id="PTHR11557">
    <property type="entry name" value="PORPHOBILINOGEN DEAMINASE"/>
    <property type="match status" value="1"/>
</dbReference>
<sequence length="320" mass="32899">MTSAVNPLQDIGTIILGTRGSKLAMAQSGLVAEAINRCPGCAVELKRVSTHGDRSHAPVAELGTTGVWTSALREALLAGEIDIAVHSYKDLPTAPADGISLAAVPKRENPSDVLVARDGLKLVDLPTGARVGTGAPRRVAQLRAFRPDLEIVPIRGNIDTRMSKVTGGELDAVVLAYAGLARLGRLDDATDVLTDDVMLPAPAQGALAVECRADGPLAEMLLVLDDPISRAAVVAERAVLAEVDIATSVWCNSTVAAHAVPTVADDGAVTLTLQASVTAFDGSDAVRMSASGFAHDADGLGRRLAAALLTAGAAKLMESP</sequence>
<dbReference type="EC" id="2.5.1.61" evidence="6"/>
<evidence type="ECO:0000256" key="1">
    <source>
        <dbReference type="ARBA" id="ARBA00002869"/>
    </source>
</evidence>
<dbReference type="HAMAP" id="MF_00260">
    <property type="entry name" value="Porphobil_deam"/>
    <property type="match status" value="1"/>
</dbReference>
<accession>A0ABN2FR25</accession>
<comment type="subunit">
    <text evidence="6">Monomer.</text>
</comment>
<organism evidence="8 9">
    <name type="scientific">Fodinicola feengrottensis</name>
    <dbReference type="NCBI Taxonomy" id="435914"/>
    <lineage>
        <taxon>Bacteria</taxon>
        <taxon>Bacillati</taxon>
        <taxon>Actinomycetota</taxon>
        <taxon>Actinomycetes</taxon>
        <taxon>Mycobacteriales</taxon>
        <taxon>Fodinicola</taxon>
    </lineage>
</organism>
<dbReference type="InterPro" id="IPR022417">
    <property type="entry name" value="Porphobilin_deaminase_N"/>
</dbReference>
<dbReference type="Pfam" id="PF01379">
    <property type="entry name" value="Porphobil_deam"/>
    <property type="match status" value="1"/>
</dbReference>
<dbReference type="SUPFAM" id="SSF53850">
    <property type="entry name" value="Periplasmic binding protein-like II"/>
    <property type="match status" value="1"/>
</dbReference>
<dbReference type="RefSeq" id="WP_163573447.1">
    <property type="nucleotide sequence ID" value="NZ_BAAANY010000001.1"/>
</dbReference>
<dbReference type="PIRSF" id="PIRSF001438">
    <property type="entry name" value="4pyrrol_synth_OHMeBilane_synth"/>
    <property type="match status" value="1"/>
</dbReference>
<comment type="miscellaneous">
    <text evidence="6">The porphobilinogen subunits are added to the dipyrromethane group.</text>
</comment>
<comment type="similarity">
    <text evidence="2 6">Belongs to the HMBS family.</text>
</comment>
<keyword evidence="4 6" id="KW-0627">Porphyrin biosynthesis</keyword>
<comment type="caution">
    <text evidence="8">The sequence shown here is derived from an EMBL/GenBank/DDBJ whole genome shotgun (WGS) entry which is preliminary data.</text>
</comment>
<comment type="caution">
    <text evidence="6">Lacks conserved residue(s) required for the propagation of feature annotation.</text>
</comment>
<protein>
    <recommendedName>
        <fullName evidence="6">Porphobilinogen deaminase</fullName>
        <shortName evidence="6">PBG</shortName>
        <ecNumber evidence="6">2.5.1.61</ecNumber>
    </recommendedName>
    <alternativeName>
        <fullName evidence="6">Hydroxymethylbilane synthase</fullName>
        <shortName evidence="6">HMBS</shortName>
    </alternativeName>
    <alternativeName>
        <fullName evidence="6">Pre-uroporphyrinogen synthase</fullName>
    </alternativeName>
</protein>
<dbReference type="Gene3D" id="3.40.190.10">
    <property type="entry name" value="Periplasmic binding protein-like II"/>
    <property type="match status" value="2"/>
</dbReference>
<dbReference type="EMBL" id="BAAANY010000001">
    <property type="protein sequence ID" value="GAA1656077.1"/>
    <property type="molecule type" value="Genomic_DNA"/>
</dbReference>
<evidence type="ECO:0000256" key="6">
    <source>
        <dbReference type="HAMAP-Rule" id="MF_00260"/>
    </source>
</evidence>
<evidence type="ECO:0000256" key="5">
    <source>
        <dbReference type="ARBA" id="ARBA00048169"/>
    </source>
</evidence>
<gene>
    <name evidence="6 8" type="primary">hemC</name>
    <name evidence="8" type="ORF">GCM10009765_01660</name>
</gene>
<feature type="domain" description="Porphobilinogen deaminase N-terminal" evidence="7">
    <location>
        <begin position="14"/>
        <end position="214"/>
    </location>
</feature>
<evidence type="ECO:0000256" key="4">
    <source>
        <dbReference type="ARBA" id="ARBA00023244"/>
    </source>
</evidence>
<evidence type="ECO:0000256" key="2">
    <source>
        <dbReference type="ARBA" id="ARBA00005638"/>
    </source>
</evidence>
<evidence type="ECO:0000256" key="3">
    <source>
        <dbReference type="ARBA" id="ARBA00022679"/>
    </source>
</evidence>
<dbReference type="Proteomes" id="UP001500618">
    <property type="component" value="Unassembled WGS sequence"/>
</dbReference>
<dbReference type="Gene3D" id="3.30.160.40">
    <property type="entry name" value="Porphobilinogen deaminase, C-terminal domain"/>
    <property type="match status" value="1"/>
</dbReference>
<evidence type="ECO:0000313" key="8">
    <source>
        <dbReference type="EMBL" id="GAA1656077.1"/>
    </source>
</evidence>